<feature type="signal peptide" evidence="2">
    <location>
        <begin position="1"/>
        <end position="23"/>
    </location>
</feature>
<evidence type="ECO:0000259" key="3">
    <source>
        <dbReference type="Pfam" id="PF10342"/>
    </source>
</evidence>
<dbReference type="InterPro" id="IPR052982">
    <property type="entry name" value="SRP1/TIP1-like"/>
</dbReference>
<evidence type="ECO:0000313" key="4">
    <source>
        <dbReference type="EMBL" id="KAF2841078.1"/>
    </source>
</evidence>
<keyword evidence="5" id="KW-1185">Reference proteome</keyword>
<sequence length="249" mass="25673">MVSSNDFSLFALFTAGLAALASAQSWTQPVGPVPVGNPTSHPEEGEIVPVGSPYTITWDPTTEGTITILLLRGPSENVVPLYPIAQAVPNTGTYDWTPSADLEPDTLRYGIQLIVDANGQYQYSPQFGISNPSYTSVATSIPATTASGTAYPTETFPSIYPTTTGAYNTTILTHPYTTTTYVAPTGSMPVNSSVVYPTVSMTVPTSLFTTGTPTGAESTGLTLPTGAAGKVGMSVAGAVAGVAAVVFAF</sequence>
<evidence type="ECO:0000256" key="1">
    <source>
        <dbReference type="ARBA" id="ARBA00022729"/>
    </source>
</evidence>
<dbReference type="OrthoDB" id="4094614at2759"/>
<dbReference type="PANTHER" id="PTHR40633:SF1">
    <property type="entry name" value="GPI ANCHORED SERINE-THREONINE RICH PROTEIN (AFU_ORTHOLOGUE AFUA_1G03630)"/>
    <property type="match status" value="1"/>
</dbReference>
<evidence type="ECO:0000256" key="2">
    <source>
        <dbReference type="SAM" id="SignalP"/>
    </source>
</evidence>
<feature type="domain" description="Yeast cell wall synthesis Kre9/Knh1-like N-terminal" evidence="3">
    <location>
        <begin position="42"/>
        <end position="129"/>
    </location>
</feature>
<dbReference type="AlphaFoldDB" id="A0A9P4VRL5"/>
<gene>
    <name evidence="4" type="ORF">M501DRAFT_991006</name>
</gene>
<reference evidence="4" key="1">
    <citation type="journal article" date="2020" name="Stud. Mycol.">
        <title>101 Dothideomycetes genomes: a test case for predicting lifestyles and emergence of pathogens.</title>
        <authorList>
            <person name="Haridas S."/>
            <person name="Albert R."/>
            <person name="Binder M."/>
            <person name="Bloem J."/>
            <person name="Labutti K."/>
            <person name="Salamov A."/>
            <person name="Andreopoulos B."/>
            <person name="Baker S."/>
            <person name="Barry K."/>
            <person name="Bills G."/>
            <person name="Bluhm B."/>
            <person name="Cannon C."/>
            <person name="Castanera R."/>
            <person name="Culley D."/>
            <person name="Daum C."/>
            <person name="Ezra D."/>
            <person name="Gonzalez J."/>
            <person name="Henrissat B."/>
            <person name="Kuo A."/>
            <person name="Liang C."/>
            <person name="Lipzen A."/>
            <person name="Lutzoni F."/>
            <person name="Magnuson J."/>
            <person name="Mondo S."/>
            <person name="Nolan M."/>
            <person name="Ohm R."/>
            <person name="Pangilinan J."/>
            <person name="Park H.-J."/>
            <person name="Ramirez L."/>
            <person name="Alfaro M."/>
            <person name="Sun H."/>
            <person name="Tritt A."/>
            <person name="Yoshinaga Y."/>
            <person name="Zwiers L.-H."/>
            <person name="Turgeon B."/>
            <person name="Goodwin S."/>
            <person name="Spatafora J."/>
            <person name="Crous P."/>
            <person name="Grigoriev I."/>
        </authorList>
    </citation>
    <scope>NUCLEOTIDE SEQUENCE</scope>
    <source>
        <strain evidence="4">CBS 101060</strain>
    </source>
</reference>
<evidence type="ECO:0000313" key="5">
    <source>
        <dbReference type="Proteomes" id="UP000799429"/>
    </source>
</evidence>
<organism evidence="4 5">
    <name type="scientific">Patellaria atrata CBS 101060</name>
    <dbReference type="NCBI Taxonomy" id="1346257"/>
    <lineage>
        <taxon>Eukaryota</taxon>
        <taxon>Fungi</taxon>
        <taxon>Dikarya</taxon>
        <taxon>Ascomycota</taxon>
        <taxon>Pezizomycotina</taxon>
        <taxon>Dothideomycetes</taxon>
        <taxon>Dothideomycetes incertae sedis</taxon>
        <taxon>Patellariales</taxon>
        <taxon>Patellariaceae</taxon>
        <taxon>Patellaria</taxon>
    </lineage>
</organism>
<dbReference type="Proteomes" id="UP000799429">
    <property type="component" value="Unassembled WGS sequence"/>
</dbReference>
<comment type="caution">
    <text evidence="4">The sequence shown here is derived from an EMBL/GenBank/DDBJ whole genome shotgun (WGS) entry which is preliminary data.</text>
</comment>
<protein>
    <recommendedName>
        <fullName evidence="3">Yeast cell wall synthesis Kre9/Knh1-like N-terminal domain-containing protein</fullName>
    </recommendedName>
</protein>
<name>A0A9P4VRL5_9PEZI</name>
<keyword evidence="1 2" id="KW-0732">Signal</keyword>
<feature type="chain" id="PRO_5040150626" description="Yeast cell wall synthesis Kre9/Knh1-like N-terminal domain-containing protein" evidence="2">
    <location>
        <begin position="24"/>
        <end position="249"/>
    </location>
</feature>
<proteinExistence type="predicted"/>
<dbReference type="PANTHER" id="PTHR40633">
    <property type="entry name" value="MATRIX PROTEIN, PUTATIVE (AFU_ORTHOLOGUE AFUA_8G05410)-RELATED"/>
    <property type="match status" value="1"/>
</dbReference>
<dbReference type="Pfam" id="PF10342">
    <property type="entry name" value="Kre9_KNH"/>
    <property type="match status" value="1"/>
</dbReference>
<dbReference type="InterPro" id="IPR018466">
    <property type="entry name" value="Kre9/Knh1-like_N"/>
</dbReference>
<accession>A0A9P4VRL5</accession>
<dbReference type="EMBL" id="MU006092">
    <property type="protein sequence ID" value="KAF2841078.1"/>
    <property type="molecule type" value="Genomic_DNA"/>
</dbReference>